<dbReference type="GeneTree" id="ENSGT00940000169057"/>
<dbReference type="GO" id="GO:0071035">
    <property type="term" value="P:nuclear polyadenylation-dependent rRNA catabolic process"/>
    <property type="evidence" value="ECO:0007669"/>
    <property type="project" value="TreeGrafter"/>
</dbReference>
<feature type="domain" description="CCHC-type" evidence="10">
    <location>
        <begin position="82"/>
        <end position="97"/>
    </location>
</feature>
<evidence type="ECO:0000259" key="10">
    <source>
        <dbReference type="PROSITE" id="PS50158"/>
    </source>
</evidence>
<dbReference type="PANTHER" id="PTHR46543">
    <property type="entry name" value="ZINC FINGER CCHC DOMAIN-CONTAINING PROTEIN 7"/>
    <property type="match status" value="1"/>
</dbReference>
<dbReference type="SUPFAM" id="SSF57756">
    <property type="entry name" value="Retrovirus zinc finger-like domains"/>
    <property type="match status" value="1"/>
</dbReference>
<evidence type="ECO:0000313" key="12">
    <source>
        <dbReference type="Proteomes" id="UP000261660"/>
    </source>
</evidence>
<accession>A0A3Q3L6T4</accession>
<dbReference type="STRING" id="56723.ENSLBEP00000004634"/>
<dbReference type="Gene3D" id="4.10.60.10">
    <property type="entry name" value="Zinc finger, CCHC-type"/>
    <property type="match status" value="2"/>
</dbReference>
<dbReference type="GO" id="GO:0003723">
    <property type="term" value="F:RNA binding"/>
    <property type="evidence" value="ECO:0007669"/>
    <property type="project" value="TreeGrafter"/>
</dbReference>
<sequence>LIRTAASLICLTGRRGDNLPLQRERERERESKGRRAEQNCAKVAVQRLLNRYYTSKNVQCRNCNKNGHLSKNCPQPKKVLPCFLCGTPGHLSSECPNRHCNNCGLPGHIYNSCNERAYWHKQCHRCHMTGHFFDVSIAPKQRIQIQNRLY</sequence>
<dbReference type="InterPro" id="IPR051644">
    <property type="entry name" value="TRAMP_AT-DNA-binding"/>
</dbReference>
<dbReference type="SMART" id="SM00343">
    <property type="entry name" value="ZnF_C2HC"/>
    <property type="match status" value="3"/>
</dbReference>
<keyword evidence="3" id="KW-0677">Repeat</keyword>
<dbReference type="GO" id="GO:0071039">
    <property type="term" value="P:nuclear polyadenylation-dependent CUT catabolic process"/>
    <property type="evidence" value="ECO:0007669"/>
    <property type="project" value="TreeGrafter"/>
</dbReference>
<dbReference type="Pfam" id="PF00098">
    <property type="entry name" value="zf-CCHC"/>
    <property type="match status" value="2"/>
</dbReference>
<dbReference type="GO" id="GO:0031499">
    <property type="term" value="C:TRAMP complex"/>
    <property type="evidence" value="ECO:0007669"/>
    <property type="project" value="TreeGrafter"/>
</dbReference>
<name>A0A3Q3L6T4_9LABR</name>
<dbReference type="PROSITE" id="PS50158">
    <property type="entry name" value="ZF_CCHC"/>
    <property type="match status" value="3"/>
</dbReference>
<evidence type="ECO:0000256" key="2">
    <source>
        <dbReference type="ARBA" id="ARBA00022723"/>
    </source>
</evidence>
<dbReference type="GO" id="GO:0008270">
    <property type="term" value="F:zinc ion binding"/>
    <property type="evidence" value="ECO:0007669"/>
    <property type="project" value="UniProtKB-KW"/>
</dbReference>
<keyword evidence="2" id="KW-0479">Metal-binding</keyword>
<reference evidence="11" key="1">
    <citation type="submission" date="2025-08" db="UniProtKB">
        <authorList>
            <consortium name="Ensembl"/>
        </authorList>
    </citation>
    <scope>IDENTIFICATION</scope>
</reference>
<evidence type="ECO:0000256" key="3">
    <source>
        <dbReference type="ARBA" id="ARBA00022737"/>
    </source>
</evidence>
<evidence type="ECO:0000256" key="5">
    <source>
        <dbReference type="ARBA" id="ARBA00022833"/>
    </source>
</evidence>
<evidence type="ECO:0000256" key="1">
    <source>
        <dbReference type="ARBA" id="ARBA00004123"/>
    </source>
</evidence>
<keyword evidence="6" id="KW-0539">Nucleus</keyword>
<dbReference type="GO" id="GO:0071036">
    <property type="term" value="P:nuclear polyadenylation-dependent snoRNA catabolic process"/>
    <property type="evidence" value="ECO:0007669"/>
    <property type="project" value="TreeGrafter"/>
</dbReference>
<proteinExistence type="predicted"/>
<evidence type="ECO:0000256" key="8">
    <source>
        <dbReference type="ARBA" id="ARBA00043023"/>
    </source>
</evidence>
<reference evidence="11" key="2">
    <citation type="submission" date="2025-09" db="UniProtKB">
        <authorList>
            <consortium name="Ensembl"/>
        </authorList>
    </citation>
    <scope>IDENTIFICATION</scope>
</reference>
<dbReference type="InterPro" id="IPR036875">
    <property type="entry name" value="Znf_CCHC_sf"/>
</dbReference>
<evidence type="ECO:0000256" key="9">
    <source>
        <dbReference type="PROSITE-ProRule" id="PRU00047"/>
    </source>
</evidence>
<evidence type="ECO:0000313" key="11">
    <source>
        <dbReference type="Ensembl" id="ENSLBEP00000004634.1"/>
    </source>
</evidence>
<dbReference type="Ensembl" id="ENSLBET00000004888.1">
    <property type="protein sequence ID" value="ENSLBEP00000004634.1"/>
    <property type="gene ID" value="ENSLBEG00000003575.1"/>
</dbReference>
<dbReference type="GO" id="GO:0071031">
    <property type="term" value="P:nuclear mRNA surveillance of mRNA 3'-end processing"/>
    <property type="evidence" value="ECO:0007669"/>
    <property type="project" value="TreeGrafter"/>
</dbReference>
<evidence type="ECO:0000256" key="6">
    <source>
        <dbReference type="ARBA" id="ARBA00023242"/>
    </source>
</evidence>
<keyword evidence="5" id="KW-0862">Zinc</keyword>
<evidence type="ECO:0000256" key="7">
    <source>
        <dbReference type="ARBA" id="ARBA00041190"/>
    </source>
</evidence>
<dbReference type="GO" id="GO:0071037">
    <property type="term" value="P:nuclear polyadenylation-dependent snRNA catabolic process"/>
    <property type="evidence" value="ECO:0007669"/>
    <property type="project" value="TreeGrafter"/>
</dbReference>
<keyword evidence="12" id="KW-1185">Reference proteome</keyword>
<dbReference type="Proteomes" id="UP000261660">
    <property type="component" value="Unplaced"/>
</dbReference>
<dbReference type="InterPro" id="IPR001878">
    <property type="entry name" value="Znf_CCHC"/>
</dbReference>
<keyword evidence="4 9" id="KW-0863">Zinc-finger</keyword>
<feature type="domain" description="CCHC-type" evidence="10">
    <location>
        <begin position="100"/>
        <end position="115"/>
    </location>
</feature>
<dbReference type="AlphaFoldDB" id="A0A3Q3L6T4"/>
<feature type="domain" description="CCHC-type" evidence="10">
    <location>
        <begin position="60"/>
        <end position="75"/>
    </location>
</feature>
<comment type="subcellular location">
    <subcellularLocation>
        <location evidence="1">Nucleus</location>
    </subcellularLocation>
</comment>
<dbReference type="PANTHER" id="PTHR46543:SF1">
    <property type="entry name" value="ZINC FINGER CCHC DOMAIN-CONTAINING PROTEIN 7"/>
    <property type="match status" value="1"/>
</dbReference>
<dbReference type="InParanoid" id="A0A3Q3L6T4"/>
<evidence type="ECO:0000256" key="4">
    <source>
        <dbReference type="ARBA" id="ARBA00022771"/>
    </source>
</evidence>
<organism evidence="11 12">
    <name type="scientific">Labrus bergylta</name>
    <name type="common">ballan wrasse</name>
    <dbReference type="NCBI Taxonomy" id="56723"/>
    <lineage>
        <taxon>Eukaryota</taxon>
        <taxon>Metazoa</taxon>
        <taxon>Chordata</taxon>
        <taxon>Craniata</taxon>
        <taxon>Vertebrata</taxon>
        <taxon>Euteleostomi</taxon>
        <taxon>Actinopterygii</taxon>
        <taxon>Neopterygii</taxon>
        <taxon>Teleostei</taxon>
        <taxon>Neoteleostei</taxon>
        <taxon>Acanthomorphata</taxon>
        <taxon>Eupercaria</taxon>
        <taxon>Labriformes</taxon>
        <taxon>Labridae</taxon>
        <taxon>Labrus</taxon>
    </lineage>
</organism>
<protein>
    <recommendedName>
        <fullName evidence="7">Zinc finger CCHC domain-containing protein 7</fullName>
    </recommendedName>
    <alternativeName>
        <fullName evidence="8">TRAMP-like complex RNA-binding factor ZCCHC7</fullName>
    </alternativeName>
</protein>
<dbReference type="GO" id="GO:0071038">
    <property type="term" value="P:TRAMP-dependent tRNA surveillance pathway"/>
    <property type="evidence" value="ECO:0007669"/>
    <property type="project" value="TreeGrafter"/>
</dbReference>